<sequence>MNISPDWMRSVEQTYVIKFPTQHLATFGITSVEYFVVTEPIYTAMDASKKELESVVRKGKVIADQPSLITPTYALNLDGFSESAYEYMRFAAQSYGANSPGILYQYRNESENL</sequence>
<gene>
    <name evidence="1" type="ORF">METZ01_LOCUS344672</name>
</gene>
<proteinExistence type="predicted"/>
<dbReference type="EMBL" id="UINC01118589">
    <property type="protein sequence ID" value="SVC91818.1"/>
    <property type="molecule type" value="Genomic_DNA"/>
</dbReference>
<reference evidence="1" key="1">
    <citation type="submission" date="2018-05" db="EMBL/GenBank/DDBJ databases">
        <authorList>
            <person name="Lanie J.A."/>
            <person name="Ng W.-L."/>
            <person name="Kazmierczak K.M."/>
            <person name="Andrzejewski T.M."/>
            <person name="Davidsen T.M."/>
            <person name="Wayne K.J."/>
            <person name="Tettelin H."/>
            <person name="Glass J.I."/>
            <person name="Rusch D."/>
            <person name="Podicherti R."/>
            <person name="Tsui H.-C.T."/>
            <person name="Winkler M.E."/>
        </authorList>
    </citation>
    <scope>NUCLEOTIDE SEQUENCE</scope>
</reference>
<accession>A0A382R423</accession>
<dbReference type="AlphaFoldDB" id="A0A382R423"/>
<organism evidence="1">
    <name type="scientific">marine metagenome</name>
    <dbReference type="NCBI Taxonomy" id="408172"/>
    <lineage>
        <taxon>unclassified sequences</taxon>
        <taxon>metagenomes</taxon>
        <taxon>ecological metagenomes</taxon>
    </lineage>
</organism>
<feature type="non-terminal residue" evidence="1">
    <location>
        <position position="113"/>
    </location>
</feature>
<protein>
    <submittedName>
        <fullName evidence="1">Uncharacterized protein</fullName>
    </submittedName>
</protein>
<evidence type="ECO:0000313" key="1">
    <source>
        <dbReference type="EMBL" id="SVC91818.1"/>
    </source>
</evidence>
<name>A0A382R423_9ZZZZ</name>